<organism evidence="2 3">
    <name type="scientific">Pseudarthrobacter siccitolerans</name>
    <dbReference type="NCBI Taxonomy" id="861266"/>
    <lineage>
        <taxon>Bacteria</taxon>
        <taxon>Bacillati</taxon>
        <taxon>Actinomycetota</taxon>
        <taxon>Actinomycetes</taxon>
        <taxon>Micrococcales</taxon>
        <taxon>Micrococcaceae</taxon>
        <taxon>Pseudarthrobacter</taxon>
    </lineage>
</organism>
<keyword evidence="3" id="KW-1185">Reference proteome</keyword>
<comment type="caution">
    <text evidence="2">The sequence shown here is derived from an EMBL/GenBank/DDBJ whole genome shotgun (WGS) entry which is preliminary data.</text>
</comment>
<keyword evidence="1" id="KW-1133">Transmembrane helix</keyword>
<sequence>MAKKRRSTRRSEDSSTTAIVAAMTPLVYVMAYAIITVLK</sequence>
<feature type="transmembrane region" description="Helical" evidence="1">
    <location>
        <begin position="20"/>
        <end position="38"/>
    </location>
</feature>
<evidence type="ECO:0000256" key="1">
    <source>
        <dbReference type="SAM" id="Phobius"/>
    </source>
</evidence>
<keyword evidence="1" id="KW-0472">Membrane</keyword>
<dbReference type="Proteomes" id="UP000035722">
    <property type="component" value="Unassembled WGS sequence"/>
</dbReference>
<name>A0A024GXI2_9MICC</name>
<dbReference type="EMBL" id="CAQI01000025">
    <property type="protein sequence ID" value="CCQ44332.1"/>
    <property type="molecule type" value="Genomic_DNA"/>
</dbReference>
<dbReference type="AlphaFoldDB" id="A0A024GXI2"/>
<evidence type="ECO:0000313" key="2">
    <source>
        <dbReference type="EMBL" id="CCQ44332.1"/>
    </source>
</evidence>
<proteinExistence type="predicted"/>
<accession>A0A024GXI2</accession>
<gene>
    <name evidence="2" type="ORF">ARTSIC4J27_256</name>
</gene>
<keyword evidence="1" id="KW-0812">Transmembrane</keyword>
<reference evidence="3" key="1">
    <citation type="journal article" date="2014" name="Genome Announc.">
        <title>Genome Sequence of Arthrobacter siccitolerans 4J27, a Xeroprotectant-Producing Desiccation-Tolerant Microorganism.</title>
        <authorList>
            <person name="Manzanera M."/>
            <person name="Santa-Cruz-Calvo L."/>
            <person name="Vilchez J.I."/>
            <person name="Garcia-Fontana C."/>
            <person name="Silva-Castro G.A."/>
            <person name="Calvo C."/>
            <person name="Gonzalez-Lopez J."/>
        </authorList>
    </citation>
    <scope>NUCLEOTIDE SEQUENCE [LARGE SCALE GENOMIC DNA]</scope>
    <source>
        <strain evidence="3">4J27</strain>
    </source>
</reference>
<evidence type="ECO:0000313" key="3">
    <source>
        <dbReference type="Proteomes" id="UP000035722"/>
    </source>
</evidence>
<protein>
    <submittedName>
        <fullName evidence="2">Putative membrane protein</fullName>
    </submittedName>
</protein>